<sequence length="440" mass="48452">MTTTTNAGPPALWRNWGRSVAVTPRRIERPGSTADVQDILSRSPGDSVKAIGTGHSFSAIAEAAGVQLVMSGISGLVDVDRGSKQATFRAGTPLHQVGKLLQPYGLALENMGDIDRQTISGAFSTGTHGTGTTFRGLAGQLRAVLLVTADGQALPVSASDNPELWPAVRLGLGALGVVTELTVQCVDAFVLEATERREPLDEVLESFAERSADVDHFEYYWFPHTGAALTKTNIRRPADTPTRPLSLAGKWLDEELLANGLFSLTCRLGVRAPGLTPRVNRLAARLTGSRSFSGPSHDVFVSNRSVRFTEMEYAVPLGNVSEVVRRIRELIERKRWNISFPIEVRSAAADDILLSTAFGRSTGYVAVHRYFRERPDEYFQAVENIFREYGGRPHWGKLNYASTDYLAGVYPRFEDFLRVRDRLDPARRFGNRYLSRVLGD</sequence>
<dbReference type="RefSeq" id="WP_349639198.1">
    <property type="nucleotide sequence ID" value="NZ_CP090958.1"/>
</dbReference>
<evidence type="ECO:0000256" key="1">
    <source>
        <dbReference type="ARBA" id="ARBA00023002"/>
    </source>
</evidence>
<proteinExistence type="predicted"/>
<dbReference type="PANTHER" id="PTHR43762">
    <property type="entry name" value="L-GULONOLACTONE OXIDASE"/>
    <property type="match status" value="1"/>
</dbReference>
<dbReference type="InterPro" id="IPR036318">
    <property type="entry name" value="FAD-bd_PCMH-like_sf"/>
</dbReference>
<evidence type="ECO:0000259" key="2">
    <source>
        <dbReference type="PROSITE" id="PS51387"/>
    </source>
</evidence>
<dbReference type="Gene3D" id="1.10.45.10">
    <property type="entry name" value="Vanillyl-alcohol Oxidase, Chain A, domain 4"/>
    <property type="match status" value="1"/>
</dbReference>
<feature type="domain" description="FAD-binding PCMH-type" evidence="2">
    <location>
        <begin position="20"/>
        <end position="188"/>
    </location>
</feature>
<dbReference type="InterPro" id="IPR016171">
    <property type="entry name" value="Vanillyl_alc_oxidase_C-sub2"/>
</dbReference>
<evidence type="ECO:0000313" key="3">
    <source>
        <dbReference type="EMBL" id="WGW12398.1"/>
    </source>
</evidence>
<gene>
    <name evidence="3" type="ORF">LWF01_01110</name>
</gene>
<dbReference type="InterPro" id="IPR016167">
    <property type="entry name" value="FAD-bd_PCMH_sub1"/>
</dbReference>
<dbReference type="PANTHER" id="PTHR43762:SF1">
    <property type="entry name" value="D-ARABINONO-1,4-LACTONE OXIDASE"/>
    <property type="match status" value="1"/>
</dbReference>
<reference evidence="3 4" key="1">
    <citation type="submission" date="2023-05" db="EMBL/GenBank/DDBJ databases">
        <title>Lithophilousrod everest ZFBP1038 complete genpme.</title>
        <authorList>
            <person name="Tian M."/>
        </authorList>
    </citation>
    <scope>NUCLEOTIDE SEQUENCE [LARGE SCALE GENOMIC DNA]</scope>
    <source>
        <strain evidence="3 4">ZFBP1038</strain>
    </source>
</reference>
<dbReference type="InterPro" id="IPR016166">
    <property type="entry name" value="FAD-bd_PCMH"/>
</dbReference>
<organism evidence="3 4">
    <name type="scientific">Saxibacter everestensis</name>
    <dbReference type="NCBI Taxonomy" id="2909229"/>
    <lineage>
        <taxon>Bacteria</taxon>
        <taxon>Bacillati</taxon>
        <taxon>Actinomycetota</taxon>
        <taxon>Actinomycetes</taxon>
        <taxon>Micrococcales</taxon>
        <taxon>Brevibacteriaceae</taxon>
        <taxon>Saxibacter</taxon>
    </lineage>
</organism>
<dbReference type="PIRSF" id="PIRSF000136">
    <property type="entry name" value="LGO_GLO"/>
    <property type="match status" value="1"/>
</dbReference>
<dbReference type="Gene3D" id="3.30.43.10">
    <property type="entry name" value="Uridine Diphospho-n-acetylenolpyruvylglucosamine Reductase, domain 2"/>
    <property type="match status" value="1"/>
</dbReference>
<keyword evidence="4" id="KW-1185">Reference proteome</keyword>
<accession>A0ABY8QTT9</accession>
<dbReference type="InterPro" id="IPR007173">
    <property type="entry name" value="ALO_C"/>
</dbReference>
<dbReference type="Pfam" id="PF01565">
    <property type="entry name" value="FAD_binding_4"/>
    <property type="match status" value="1"/>
</dbReference>
<keyword evidence="1" id="KW-0560">Oxidoreductase</keyword>
<dbReference type="PROSITE" id="PS51387">
    <property type="entry name" value="FAD_PCMH"/>
    <property type="match status" value="1"/>
</dbReference>
<dbReference type="Gene3D" id="3.30.70.2520">
    <property type="match status" value="1"/>
</dbReference>
<dbReference type="EMBL" id="CP090958">
    <property type="protein sequence ID" value="WGW12398.1"/>
    <property type="molecule type" value="Genomic_DNA"/>
</dbReference>
<dbReference type="Pfam" id="PF04030">
    <property type="entry name" value="ALO"/>
    <property type="match status" value="1"/>
</dbReference>
<protein>
    <submittedName>
        <fullName evidence="3">D-arabinono-1,4-lactone oxidase</fullName>
    </submittedName>
</protein>
<dbReference type="Proteomes" id="UP001209083">
    <property type="component" value="Chromosome"/>
</dbReference>
<dbReference type="InterPro" id="IPR006094">
    <property type="entry name" value="Oxid_FAD_bind_N"/>
</dbReference>
<dbReference type="SUPFAM" id="SSF56176">
    <property type="entry name" value="FAD-binding/transporter-associated domain-like"/>
    <property type="match status" value="1"/>
</dbReference>
<dbReference type="InterPro" id="IPR010031">
    <property type="entry name" value="FAD_lactone_oxidase-like"/>
</dbReference>
<evidence type="ECO:0000313" key="4">
    <source>
        <dbReference type="Proteomes" id="UP001209083"/>
    </source>
</evidence>
<dbReference type="NCBIfam" id="TIGR01679">
    <property type="entry name" value="bact_FAD_ox"/>
    <property type="match status" value="1"/>
</dbReference>
<name>A0ABY8QTT9_9MICO</name>
<dbReference type="InterPro" id="IPR016169">
    <property type="entry name" value="FAD-bd_PCMH_sub2"/>
</dbReference>
<dbReference type="Gene3D" id="3.30.465.10">
    <property type="match status" value="1"/>
</dbReference>